<evidence type="ECO:0000256" key="5">
    <source>
        <dbReference type="SAM" id="MobiDB-lite"/>
    </source>
</evidence>
<evidence type="ECO:0000256" key="4">
    <source>
        <dbReference type="ARBA" id="ARBA00031405"/>
    </source>
</evidence>
<evidence type="ECO:0000256" key="2">
    <source>
        <dbReference type="ARBA" id="ARBA00022553"/>
    </source>
</evidence>
<dbReference type="GO" id="GO:0070301">
    <property type="term" value="P:cellular response to hydrogen peroxide"/>
    <property type="evidence" value="ECO:0007669"/>
    <property type="project" value="TreeGrafter"/>
</dbReference>
<evidence type="ECO:0000313" key="7">
    <source>
        <dbReference type="Proteomes" id="UP001652700"/>
    </source>
</evidence>
<dbReference type="InterPro" id="IPR008494">
    <property type="entry name" value="DUF776"/>
</dbReference>
<keyword evidence="2" id="KW-0597">Phosphoprotein</keyword>
<keyword evidence="7" id="KW-1185">Reference proteome</keyword>
<dbReference type="Proteomes" id="UP001652700">
    <property type="component" value="Unplaced"/>
</dbReference>
<organism evidence="8">
    <name type="scientific">Diabrotica virgifera virgifera</name>
    <name type="common">western corn rootworm</name>
    <dbReference type="NCBI Taxonomy" id="50390"/>
    <lineage>
        <taxon>Eukaryota</taxon>
        <taxon>Metazoa</taxon>
        <taxon>Ecdysozoa</taxon>
        <taxon>Arthropoda</taxon>
        <taxon>Hexapoda</taxon>
        <taxon>Insecta</taxon>
        <taxon>Pterygota</taxon>
        <taxon>Neoptera</taxon>
        <taxon>Endopterygota</taxon>
        <taxon>Coleoptera</taxon>
        <taxon>Polyphaga</taxon>
        <taxon>Cucujiformia</taxon>
        <taxon>Chrysomeloidea</taxon>
        <taxon>Chrysomelidae</taxon>
        <taxon>Galerucinae</taxon>
        <taxon>Diabroticina</taxon>
        <taxon>Diabroticites</taxon>
        <taxon>Diabrotica</taxon>
    </lineage>
</organism>
<dbReference type="AlphaFoldDB" id="A0A6P7F5V3"/>
<protein>
    <recommendedName>
        <fullName evidence="1">Oxidative stress-responsive serine-rich protein 1</fullName>
    </recommendedName>
    <alternativeName>
        <fullName evidence="4">Oxidative stress-responsive protein 1</fullName>
    </alternativeName>
    <alternativeName>
        <fullName evidence="3">Peroxide-inducible transcript 1 protein</fullName>
    </alternativeName>
</protein>
<reference evidence="6" key="2">
    <citation type="submission" date="2025-05" db="UniProtKB">
        <authorList>
            <consortium name="EnsemblMetazoa"/>
        </authorList>
    </citation>
    <scope>IDENTIFICATION</scope>
</reference>
<gene>
    <name evidence="8" type="primary">LOC114326631</name>
</gene>
<dbReference type="OrthoDB" id="10045817at2759"/>
<proteinExistence type="predicted"/>
<reference evidence="8" key="1">
    <citation type="submission" date="2025-04" db="UniProtKB">
        <authorList>
            <consortium name="RefSeq"/>
        </authorList>
    </citation>
    <scope>IDENTIFICATION</scope>
    <source>
        <tissue evidence="8">Whole insect</tissue>
    </source>
</reference>
<evidence type="ECO:0000256" key="1">
    <source>
        <dbReference type="ARBA" id="ARBA00015005"/>
    </source>
</evidence>
<dbReference type="RefSeq" id="XP_028130861.1">
    <property type="nucleotide sequence ID" value="XM_028275060.1"/>
</dbReference>
<evidence type="ECO:0000313" key="8">
    <source>
        <dbReference type="RefSeq" id="XP_028130861.1"/>
    </source>
</evidence>
<accession>A0A6P7F5V3</accession>
<feature type="region of interest" description="Disordered" evidence="5">
    <location>
        <begin position="89"/>
        <end position="113"/>
    </location>
</feature>
<sequence>MADMSQEDVNLLNSLEKLELDIKSIKKPVNSFKPNPFMRRRRSKSLSSINFGSTCDCASKQQSVKHTTSFKKPNKKILRDPVLKFVECSQKGKHSKGHSSKKKDKQFGETSKPTDDFKSIINGCELLSIRNNDSNLDRYSAPSFLIAQYQNNTQRSDSTSQNIGSCSHQARMNVNPPCDVTIDELASYFETFVHIPKKMSSMAEMMYI</sequence>
<evidence type="ECO:0000256" key="3">
    <source>
        <dbReference type="ARBA" id="ARBA00029721"/>
    </source>
</evidence>
<name>A0A6P7F5V3_DIAVI</name>
<feature type="compositionally biased region" description="Basic residues" evidence="5">
    <location>
        <begin position="91"/>
        <end position="104"/>
    </location>
</feature>
<dbReference type="InParanoid" id="A0A6P7F5V3"/>
<dbReference type="PANTHER" id="PTHR31383">
    <property type="entry name" value="OXIDATIVE STRESS-RESPONSE SERINE-RICH PROTEIN 1"/>
    <property type="match status" value="1"/>
</dbReference>
<dbReference type="EnsemblMetazoa" id="XM_050652499.1">
    <property type="protein sequence ID" value="XP_050508456.1"/>
    <property type="gene ID" value="LOC126885730"/>
</dbReference>
<evidence type="ECO:0000313" key="6">
    <source>
        <dbReference type="EnsemblMetazoa" id="XP_050508456.1"/>
    </source>
</evidence>
<dbReference type="PANTHER" id="PTHR31383:SF2">
    <property type="entry name" value="OXIDATIVE STRESS-RESPONSIVE SERINE-RICH PROTEIN 1"/>
    <property type="match status" value="1"/>
</dbReference>